<dbReference type="SMART" id="SM00729">
    <property type="entry name" value="Elp3"/>
    <property type="match status" value="1"/>
</dbReference>
<dbReference type="Pfam" id="PF13186">
    <property type="entry name" value="SPASM"/>
    <property type="match status" value="1"/>
</dbReference>
<dbReference type="SFLD" id="SFLDG01386">
    <property type="entry name" value="main_SPASM_domain-containing"/>
    <property type="match status" value="1"/>
</dbReference>
<evidence type="ECO:0000259" key="8">
    <source>
        <dbReference type="PROSITE" id="PS51918"/>
    </source>
</evidence>
<dbReference type="InterPro" id="IPR007197">
    <property type="entry name" value="rSAM"/>
</dbReference>
<dbReference type="OrthoDB" id="30736at2157"/>
<protein>
    <recommendedName>
        <fullName evidence="8">Radical SAM core domain-containing protein</fullName>
    </recommendedName>
</protein>
<keyword evidence="3" id="KW-0949">S-adenosyl-L-methionine</keyword>
<evidence type="ECO:0000313" key="10">
    <source>
        <dbReference type="Proteomes" id="UP000245934"/>
    </source>
</evidence>
<dbReference type="EMBL" id="QGMZ01000030">
    <property type="protein sequence ID" value="PWR71745.1"/>
    <property type="molecule type" value="Genomic_DNA"/>
</dbReference>
<dbReference type="SFLD" id="SFLDG01067">
    <property type="entry name" value="SPASM/twitch_domain_containing"/>
    <property type="match status" value="1"/>
</dbReference>
<evidence type="ECO:0000256" key="5">
    <source>
        <dbReference type="ARBA" id="ARBA00023002"/>
    </source>
</evidence>
<dbReference type="InterPro" id="IPR023885">
    <property type="entry name" value="4Fe4S-binding_SPASM_dom"/>
</dbReference>
<dbReference type="NCBIfam" id="TIGR04085">
    <property type="entry name" value="rSAM_more_4Fe4S"/>
    <property type="match status" value="1"/>
</dbReference>
<dbReference type="Pfam" id="PF04055">
    <property type="entry name" value="Radical_SAM"/>
    <property type="match status" value="1"/>
</dbReference>
<dbReference type="GO" id="GO:0032324">
    <property type="term" value="P:molybdopterin cofactor biosynthetic process"/>
    <property type="evidence" value="ECO:0007669"/>
    <property type="project" value="UniProtKB-ARBA"/>
</dbReference>
<keyword evidence="6" id="KW-0408">Iron</keyword>
<dbReference type="GO" id="GO:0016491">
    <property type="term" value="F:oxidoreductase activity"/>
    <property type="evidence" value="ECO:0007669"/>
    <property type="project" value="UniProtKB-KW"/>
</dbReference>
<reference evidence="9 10" key="1">
    <citation type="submission" date="2018-05" db="EMBL/GenBank/DDBJ databases">
        <title>Draft genome of Methanospirillum stamsii Pt1.</title>
        <authorList>
            <person name="Dueholm M.S."/>
            <person name="Nielsen P.H."/>
            <person name="Bakmann L.F."/>
            <person name="Otzen D.E."/>
        </authorList>
    </citation>
    <scope>NUCLEOTIDE SEQUENCE [LARGE SCALE GENOMIC DNA]</scope>
    <source>
        <strain evidence="9 10">Pt1</strain>
    </source>
</reference>
<dbReference type="InterPro" id="IPR013785">
    <property type="entry name" value="Aldolase_TIM"/>
</dbReference>
<evidence type="ECO:0000256" key="4">
    <source>
        <dbReference type="ARBA" id="ARBA00022723"/>
    </source>
</evidence>
<evidence type="ECO:0000256" key="1">
    <source>
        <dbReference type="ARBA" id="ARBA00001966"/>
    </source>
</evidence>
<comment type="caution">
    <text evidence="9">The sequence shown here is derived from an EMBL/GenBank/DDBJ whole genome shotgun (WGS) entry which is preliminary data.</text>
</comment>
<dbReference type="GO" id="GO:0051539">
    <property type="term" value="F:4 iron, 4 sulfur cluster binding"/>
    <property type="evidence" value="ECO:0007669"/>
    <property type="project" value="UniProtKB-KW"/>
</dbReference>
<dbReference type="GO" id="GO:0046872">
    <property type="term" value="F:metal ion binding"/>
    <property type="evidence" value="ECO:0007669"/>
    <property type="project" value="UniProtKB-KW"/>
</dbReference>
<accession>A0A2V2MZI0</accession>
<dbReference type="AlphaFoldDB" id="A0A2V2MZI0"/>
<evidence type="ECO:0000256" key="3">
    <source>
        <dbReference type="ARBA" id="ARBA00022691"/>
    </source>
</evidence>
<keyword evidence="2" id="KW-0004">4Fe-4S</keyword>
<keyword evidence="7" id="KW-0411">Iron-sulfur</keyword>
<keyword evidence="5" id="KW-0560">Oxidoreductase</keyword>
<dbReference type="PANTHER" id="PTHR11228">
    <property type="entry name" value="RADICAL SAM DOMAIN PROTEIN"/>
    <property type="match status" value="1"/>
</dbReference>
<evidence type="ECO:0000256" key="7">
    <source>
        <dbReference type="ARBA" id="ARBA00023014"/>
    </source>
</evidence>
<dbReference type="PIRSF" id="PIRSF037420">
    <property type="entry name" value="PQQ_syn_pqqE"/>
    <property type="match status" value="1"/>
</dbReference>
<dbReference type="Gene3D" id="3.20.20.70">
    <property type="entry name" value="Aldolase class I"/>
    <property type="match status" value="1"/>
</dbReference>
<comment type="cofactor">
    <cofactor evidence="1">
        <name>[4Fe-4S] cluster</name>
        <dbReference type="ChEBI" id="CHEBI:49883"/>
    </cofactor>
</comment>
<dbReference type="RefSeq" id="WP_109941641.1">
    <property type="nucleotide sequence ID" value="NZ_CP176366.1"/>
</dbReference>
<keyword evidence="4" id="KW-0479">Metal-binding</keyword>
<name>A0A2V2MZI0_9EURY</name>
<dbReference type="SUPFAM" id="SSF102114">
    <property type="entry name" value="Radical SAM enzymes"/>
    <property type="match status" value="1"/>
</dbReference>
<dbReference type="PROSITE" id="PS01305">
    <property type="entry name" value="MOAA_NIFB_PQQE"/>
    <property type="match status" value="1"/>
</dbReference>
<dbReference type="InterPro" id="IPR050377">
    <property type="entry name" value="Radical_SAM_PqqE_MftC-like"/>
</dbReference>
<gene>
    <name evidence="9" type="ORF">DLD82_13410</name>
</gene>
<dbReference type="InterPro" id="IPR058240">
    <property type="entry name" value="rSAM_sf"/>
</dbReference>
<feature type="domain" description="Radical SAM core" evidence="8">
    <location>
        <begin position="19"/>
        <end position="234"/>
    </location>
</feature>
<dbReference type="InterPro" id="IPR017200">
    <property type="entry name" value="PqqE-like"/>
</dbReference>
<evidence type="ECO:0000313" key="9">
    <source>
        <dbReference type="EMBL" id="PWR71745.1"/>
    </source>
</evidence>
<dbReference type="GO" id="GO:0006783">
    <property type="term" value="P:heme biosynthetic process"/>
    <property type="evidence" value="ECO:0007669"/>
    <property type="project" value="TreeGrafter"/>
</dbReference>
<dbReference type="Proteomes" id="UP000245934">
    <property type="component" value="Unassembled WGS sequence"/>
</dbReference>
<keyword evidence="10" id="KW-1185">Reference proteome</keyword>
<dbReference type="InterPro" id="IPR000385">
    <property type="entry name" value="MoaA_NifB_PqqE_Fe-S-bd_CS"/>
</dbReference>
<sequence length="389" mass="43766">MKQTEFCIPDMTIPPEGILPAPLKADIILTGHCNLSCQYCYISDVNKRKDLPTEQWLDFFDELGSLCVQRVTLSGGEVFLRSDLFLLIDGIIKNKMRYSILSNGTLISEKIIQELSKNKRKIRLDSIQISIDGSCADIHNRSRPGSFDKSIEGLIRLKDAGFPVKVRVTVNRYNIHDLSNVARFLLDDIGVNFISIMETAVIGSARRNEQDIALSFDELANVILIARELEIKYKERIKFNGNIKKFLRITDNSNGKESKDNSSNFKPGYHSCCGAGFSHLTVLNDGTMVPCDRLSYMIIGVIGKHPIKDIWLKSPSLNSIRILTYFPLSLLPDCDGCKYMQYCDGGCPGILSENEGRIFGVDSFSCFKNFKQIVDNSNPFKDNYGKNVQ</sequence>
<evidence type="ECO:0000256" key="6">
    <source>
        <dbReference type="ARBA" id="ARBA00023004"/>
    </source>
</evidence>
<dbReference type="PANTHER" id="PTHR11228:SF7">
    <property type="entry name" value="PQQA PEPTIDE CYCLASE"/>
    <property type="match status" value="1"/>
</dbReference>
<dbReference type="GeneID" id="97611012"/>
<dbReference type="SFLD" id="SFLDS00029">
    <property type="entry name" value="Radical_SAM"/>
    <property type="match status" value="1"/>
</dbReference>
<dbReference type="CDD" id="cd01335">
    <property type="entry name" value="Radical_SAM"/>
    <property type="match status" value="1"/>
</dbReference>
<organism evidence="9 10">
    <name type="scientific">Methanospirillum stamsii</name>
    <dbReference type="NCBI Taxonomy" id="1277351"/>
    <lineage>
        <taxon>Archaea</taxon>
        <taxon>Methanobacteriati</taxon>
        <taxon>Methanobacteriota</taxon>
        <taxon>Stenosarchaea group</taxon>
        <taxon>Methanomicrobia</taxon>
        <taxon>Methanomicrobiales</taxon>
        <taxon>Methanospirillaceae</taxon>
        <taxon>Methanospirillum</taxon>
    </lineage>
</organism>
<dbReference type="PROSITE" id="PS51918">
    <property type="entry name" value="RADICAL_SAM"/>
    <property type="match status" value="1"/>
</dbReference>
<proteinExistence type="predicted"/>
<evidence type="ECO:0000256" key="2">
    <source>
        <dbReference type="ARBA" id="ARBA00022485"/>
    </source>
</evidence>
<dbReference type="InterPro" id="IPR006638">
    <property type="entry name" value="Elp3/MiaA/NifB-like_rSAM"/>
</dbReference>